<dbReference type="AlphaFoldDB" id="A0AAW1EAB0"/>
<protein>
    <submittedName>
        <fullName evidence="2">Uncharacterized protein</fullName>
    </submittedName>
</protein>
<keyword evidence="3" id="KW-1185">Reference proteome</keyword>
<evidence type="ECO:0000313" key="2">
    <source>
        <dbReference type="EMBL" id="KAK9519406.1"/>
    </source>
</evidence>
<accession>A0AAW1EAB0</accession>
<name>A0AAW1EAB0_ZOAVI</name>
<proteinExistence type="predicted"/>
<evidence type="ECO:0000313" key="3">
    <source>
        <dbReference type="Proteomes" id="UP001488805"/>
    </source>
</evidence>
<dbReference type="Proteomes" id="UP001488805">
    <property type="component" value="Unassembled WGS sequence"/>
</dbReference>
<feature type="region of interest" description="Disordered" evidence="1">
    <location>
        <begin position="42"/>
        <end position="62"/>
    </location>
</feature>
<evidence type="ECO:0000256" key="1">
    <source>
        <dbReference type="SAM" id="MobiDB-lite"/>
    </source>
</evidence>
<dbReference type="EMBL" id="JBCEZU010000434">
    <property type="protein sequence ID" value="KAK9519406.1"/>
    <property type="molecule type" value="Genomic_DNA"/>
</dbReference>
<comment type="caution">
    <text evidence="2">The sequence shown here is derived from an EMBL/GenBank/DDBJ whole genome shotgun (WGS) entry which is preliminary data.</text>
</comment>
<gene>
    <name evidence="2" type="ORF">VZT92_022140</name>
</gene>
<organism evidence="2 3">
    <name type="scientific">Zoarces viviparus</name>
    <name type="common">Viviparous eelpout</name>
    <name type="synonym">Blennius viviparus</name>
    <dbReference type="NCBI Taxonomy" id="48416"/>
    <lineage>
        <taxon>Eukaryota</taxon>
        <taxon>Metazoa</taxon>
        <taxon>Chordata</taxon>
        <taxon>Craniata</taxon>
        <taxon>Vertebrata</taxon>
        <taxon>Euteleostomi</taxon>
        <taxon>Actinopterygii</taxon>
        <taxon>Neopterygii</taxon>
        <taxon>Teleostei</taxon>
        <taxon>Neoteleostei</taxon>
        <taxon>Acanthomorphata</taxon>
        <taxon>Eupercaria</taxon>
        <taxon>Perciformes</taxon>
        <taxon>Cottioidei</taxon>
        <taxon>Zoarcales</taxon>
        <taxon>Zoarcidae</taxon>
        <taxon>Zoarcinae</taxon>
        <taxon>Zoarces</taxon>
    </lineage>
</organism>
<reference evidence="2 3" key="1">
    <citation type="journal article" date="2024" name="Genome Biol. Evol.">
        <title>Chromosome-level genome assembly of the viviparous eelpout Zoarces viviparus.</title>
        <authorList>
            <person name="Fuhrmann N."/>
            <person name="Brasseur M.V."/>
            <person name="Bakowski C.E."/>
            <person name="Podsiadlowski L."/>
            <person name="Prost S."/>
            <person name="Krehenwinkel H."/>
            <person name="Mayer C."/>
        </authorList>
    </citation>
    <scope>NUCLEOTIDE SEQUENCE [LARGE SCALE GENOMIC DNA]</scope>
    <source>
        <strain evidence="2">NO-MEL_2022_Ind0_liver</strain>
    </source>
</reference>
<sequence length="99" mass="10960">MKGTRGGGAGRVRFPLGISKIGLSLPGRCLFVSPRLGLKRERMQAAREERQEQAEGERKREPSLGWDHLRRLLCWEIMRAHKAMLGGGQGHRGSPASGE</sequence>